<evidence type="ECO:0000259" key="4">
    <source>
        <dbReference type="PROSITE" id="PS50956"/>
    </source>
</evidence>
<protein>
    <submittedName>
        <fullName evidence="5">Ptr2 protein</fullName>
    </submittedName>
</protein>
<dbReference type="SUPFAM" id="SSF54909">
    <property type="entry name" value="Dimeric alpha+beta barrel"/>
    <property type="match status" value="1"/>
</dbReference>
<dbReference type="PANTHER" id="PTHR30154:SF34">
    <property type="entry name" value="TRANSCRIPTIONAL REGULATOR AZLB"/>
    <property type="match status" value="1"/>
</dbReference>
<dbReference type="InterPro" id="IPR011991">
    <property type="entry name" value="ArsR-like_HTH"/>
</dbReference>
<dbReference type="RefSeq" id="WP_048111217.1">
    <property type="nucleotide sequence ID" value="NZ_CP010070.1"/>
</dbReference>
<dbReference type="EMBL" id="CP010070">
    <property type="protein sequence ID" value="AIZ55974.1"/>
    <property type="molecule type" value="Genomic_DNA"/>
</dbReference>
<dbReference type="Pfam" id="PF13404">
    <property type="entry name" value="HTH_AsnC-type"/>
    <property type="match status" value="1"/>
</dbReference>
<dbReference type="SMART" id="SM00344">
    <property type="entry name" value="HTH_ASNC"/>
    <property type="match status" value="1"/>
</dbReference>
<keyword evidence="3" id="KW-0804">Transcription</keyword>
<dbReference type="Gene3D" id="1.10.10.10">
    <property type="entry name" value="Winged helix-like DNA-binding domain superfamily/Winged helix DNA-binding domain"/>
    <property type="match status" value="1"/>
</dbReference>
<dbReference type="PROSITE" id="PS50956">
    <property type="entry name" value="HTH_ASNC_2"/>
    <property type="match status" value="1"/>
</dbReference>
<evidence type="ECO:0000256" key="1">
    <source>
        <dbReference type="ARBA" id="ARBA00023015"/>
    </source>
</evidence>
<evidence type="ECO:0000313" key="5">
    <source>
        <dbReference type="EMBL" id="AIZ55974.1"/>
    </source>
</evidence>
<gene>
    <name evidence="5" type="primary">ptr2</name>
    <name evidence="5" type="ORF">Mpt1_c00690</name>
</gene>
<dbReference type="OrthoDB" id="6995at2157"/>
<feature type="domain" description="HTH asnC-type" evidence="4">
    <location>
        <begin position="7"/>
        <end position="68"/>
    </location>
</feature>
<dbReference type="Proteomes" id="UP000030787">
    <property type="component" value="Chromosome"/>
</dbReference>
<keyword evidence="1" id="KW-0805">Transcription regulation</keyword>
<dbReference type="InterPro" id="IPR019888">
    <property type="entry name" value="Tscrpt_reg_AsnC-like"/>
</dbReference>
<dbReference type="InterPro" id="IPR036390">
    <property type="entry name" value="WH_DNA-bd_sf"/>
</dbReference>
<name>A0A0A7LA71_9ARCH</name>
<dbReference type="GO" id="GO:0005829">
    <property type="term" value="C:cytosol"/>
    <property type="evidence" value="ECO:0007669"/>
    <property type="project" value="TreeGrafter"/>
</dbReference>
<dbReference type="GO" id="GO:0043565">
    <property type="term" value="F:sequence-specific DNA binding"/>
    <property type="evidence" value="ECO:0007669"/>
    <property type="project" value="InterPro"/>
</dbReference>
<proteinExistence type="predicted"/>
<dbReference type="InterPro" id="IPR019887">
    <property type="entry name" value="Tscrpt_reg_AsnC/Lrp_C"/>
</dbReference>
<evidence type="ECO:0000256" key="2">
    <source>
        <dbReference type="ARBA" id="ARBA00023125"/>
    </source>
</evidence>
<dbReference type="GeneID" id="24817744"/>
<dbReference type="InterPro" id="IPR011008">
    <property type="entry name" value="Dimeric_a/b-barrel"/>
</dbReference>
<keyword evidence="2" id="KW-0238">DNA-binding</keyword>
<dbReference type="CDD" id="cd00090">
    <property type="entry name" value="HTH_ARSR"/>
    <property type="match status" value="1"/>
</dbReference>
<evidence type="ECO:0000313" key="6">
    <source>
        <dbReference type="Proteomes" id="UP000030787"/>
    </source>
</evidence>
<dbReference type="PANTHER" id="PTHR30154">
    <property type="entry name" value="LEUCINE-RESPONSIVE REGULATORY PROTEIN"/>
    <property type="match status" value="1"/>
</dbReference>
<keyword evidence="6" id="KW-1185">Reference proteome</keyword>
<dbReference type="STRING" id="1577791.Mpt1_c00690"/>
<sequence>MANIKDFDDLDRKIIELLCTSSQGSFRQIAKQLNVHPTTLIQRVKNLEAKGVVNGYRAKINYLKLGFDYMGVVHIYMDDVINVQERIKAIPQVMAIYDVTGDADCIAMISCMDRDEFSETVKKINSVEGVKKTNTSVILNVIKDMSDFVPVLKSRE</sequence>
<dbReference type="SUPFAM" id="SSF46785">
    <property type="entry name" value="Winged helix' DNA-binding domain"/>
    <property type="match status" value="1"/>
</dbReference>
<dbReference type="Pfam" id="PF01037">
    <property type="entry name" value="AsnC_trans_reg"/>
    <property type="match status" value="1"/>
</dbReference>
<organism evidence="5 6">
    <name type="scientific">Candidatus Methanoplasma termitum</name>
    <dbReference type="NCBI Taxonomy" id="1577791"/>
    <lineage>
        <taxon>Archaea</taxon>
        <taxon>Methanobacteriati</taxon>
        <taxon>Thermoplasmatota</taxon>
        <taxon>Thermoplasmata</taxon>
        <taxon>Methanomassiliicoccales</taxon>
        <taxon>Methanomassiliicoccaceae</taxon>
        <taxon>Candidatus Methanoplasma</taxon>
    </lineage>
</organism>
<reference evidence="5 6" key="1">
    <citation type="journal article" date="2014" name="Appl. Environ. Microbiol.">
        <title>Comparative Genome Analysis of 'Candidatus Methanoplasma termitum' Indicates a New Mode of Energy Metabolism in the Seventh Order of Methanogens.</title>
        <authorList>
            <person name="Lang K."/>
            <person name="Schuldes J."/>
            <person name="Klingl A."/>
            <person name="Poehlein A."/>
            <person name="Daniel R."/>
            <person name="Brune A."/>
        </authorList>
    </citation>
    <scope>NUCLEOTIDE SEQUENCE [LARGE SCALE GENOMIC DNA]</scope>
    <source>
        <strain evidence="6">Mpt1</strain>
    </source>
</reference>
<dbReference type="AlphaFoldDB" id="A0A0A7LA71"/>
<dbReference type="GO" id="GO:0043200">
    <property type="term" value="P:response to amino acid"/>
    <property type="evidence" value="ECO:0007669"/>
    <property type="project" value="TreeGrafter"/>
</dbReference>
<dbReference type="PRINTS" id="PR00033">
    <property type="entry name" value="HTHASNC"/>
</dbReference>
<dbReference type="InterPro" id="IPR000485">
    <property type="entry name" value="AsnC-type_HTH_dom"/>
</dbReference>
<dbReference type="Gene3D" id="3.30.70.920">
    <property type="match status" value="1"/>
</dbReference>
<evidence type="ECO:0000256" key="3">
    <source>
        <dbReference type="ARBA" id="ARBA00023163"/>
    </source>
</evidence>
<dbReference type="HOGENOM" id="CLU_091233_5_4_2"/>
<accession>A0A0A7LA71</accession>
<dbReference type="KEGG" id="mear:Mpt1_c00690"/>
<dbReference type="InterPro" id="IPR036388">
    <property type="entry name" value="WH-like_DNA-bd_sf"/>
</dbReference>